<keyword evidence="4" id="KW-1185">Reference proteome</keyword>
<dbReference type="EMBL" id="FRDF01000006">
    <property type="protein sequence ID" value="SHN55063.1"/>
    <property type="molecule type" value="Genomic_DNA"/>
</dbReference>
<keyword evidence="1" id="KW-0472">Membrane</keyword>
<sequence>MTKTIALPSRHKSTTRARDYILPAAIALACAGAAYAGADTTFDPALAKFTDFLEGSGGKIITVLSLAGGLIALASGRFALGQVAVPVGVGIGVGTGVPIVTSVVTAVI</sequence>
<evidence type="ECO:0000256" key="2">
    <source>
        <dbReference type="SAM" id="SignalP"/>
    </source>
</evidence>
<feature type="chain" id="PRO_5012319786" description="Conjugal transfer pilus assembly protein TraA" evidence="2">
    <location>
        <begin position="37"/>
        <end position="108"/>
    </location>
</feature>
<evidence type="ECO:0000313" key="3">
    <source>
        <dbReference type="EMBL" id="SHN55063.1"/>
    </source>
</evidence>
<feature type="transmembrane region" description="Helical" evidence="1">
    <location>
        <begin position="87"/>
        <end position="107"/>
    </location>
</feature>
<reference evidence="4" key="1">
    <citation type="submission" date="2016-12" db="EMBL/GenBank/DDBJ databases">
        <authorList>
            <person name="Varghese N."/>
            <person name="Submissions S."/>
        </authorList>
    </citation>
    <scope>NUCLEOTIDE SEQUENCE [LARGE SCALE GENOMIC DNA]</scope>
    <source>
        <strain evidence="4">DSM 11032</strain>
    </source>
</reference>
<keyword evidence="2" id="KW-0732">Signal</keyword>
<gene>
    <name evidence="3" type="ORF">SAMN02745193_01255</name>
</gene>
<feature type="transmembrane region" description="Helical" evidence="1">
    <location>
        <begin position="60"/>
        <end position="80"/>
    </location>
</feature>
<proteinExistence type="predicted"/>
<dbReference type="PROSITE" id="PS51257">
    <property type="entry name" value="PROKAR_LIPOPROTEIN"/>
    <property type="match status" value="1"/>
</dbReference>
<name>A0A1M7S9E4_9SPHN</name>
<evidence type="ECO:0000313" key="4">
    <source>
        <dbReference type="Proteomes" id="UP000184391"/>
    </source>
</evidence>
<protein>
    <recommendedName>
        <fullName evidence="5">Conjugal transfer pilus assembly protein TraA</fullName>
    </recommendedName>
</protein>
<organism evidence="3 4">
    <name type="scientific">Erythrobacter sanguineus</name>
    <dbReference type="NCBI Taxonomy" id="198312"/>
    <lineage>
        <taxon>Bacteria</taxon>
        <taxon>Pseudomonadati</taxon>
        <taxon>Pseudomonadota</taxon>
        <taxon>Alphaproteobacteria</taxon>
        <taxon>Sphingomonadales</taxon>
        <taxon>Erythrobacteraceae</taxon>
        <taxon>Erythrobacter/Porphyrobacter group</taxon>
        <taxon>Erythrobacter</taxon>
    </lineage>
</organism>
<dbReference type="AlphaFoldDB" id="A0A1M7S9E4"/>
<evidence type="ECO:0000256" key="1">
    <source>
        <dbReference type="SAM" id="Phobius"/>
    </source>
</evidence>
<dbReference type="RefSeq" id="WP_072673809.1">
    <property type="nucleotide sequence ID" value="NZ_FRDF01000006.1"/>
</dbReference>
<dbReference type="Proteomes" id="UP000184391">
    <property type="component" value="Unassembled WGS sequence"/>
</dbReference>
<feature type="signal peptide" evidence="2">
    <location>
        <begin position="1"/>
        <end position="36"/>
    </location>
</feature>
<accession>A0A1M7S9E4</accession>
<evidence type="ECO:0008006" key="5">
    <source>
        <dbReference type="Google" id="ProtNLM"/>
    </source>
</evidence>
<dbReference type="STRING" id="198312.SAMN02745193_01255"/>
<keyword evidence="1" id="KW-1133">Transmembrane helix</keyword>
<keyword evidence="1" id="KW-0812">Transmembrane</keyword>